<reference evidence="1 2" key="1">
    <citation type="journal article" date="2020" name="mSystems">
        <title>Defining Genomic and Predicted Metabolic Features of the Acetobacterium Genus.</title>
        <authorList>
            <person name="Ross D.E."/>
            <person name="Marshall C.W."/>
            <person name="Gulliver D."/>
            <person name="May H.D."/>
            <person name="Norman R.S."/>
        </authorList>
    </citation>
    <scope>NUCLEOTIDE SEQUENCE [LARGE SCALE GENOMIC DNA]</scope>
    <source>
        <strain evidence="1 2">DSM 4132</strain>
    </source>
</reference>
<protein>
    <recommendedName>
        <fullName evidence="3">DUF4375 domain-containing protein</fullName>
    </recommendedName>
</protein>
<evidence type="ECO:0008006" key="3">
    <source>
        <dbReference type="Google" id="ProtNLM"/>
    </source>
</evidence>
<keyword evidence="2" id="KW-1185">Reference proteome</keyword>
<sequence length="155" mass="18295">MIDMNERYALFAKEQNEDVKTNCVREDLKLSLTNKQYANLKLKVYQAGFKNSGDFIQSFIGDLTGWSSNGSDERDLADQWYERAHGMSEFYYYFCCFLFNYDYMNLETMSELLVDDEYFCAVYDEYVMEAYDKDVQSKEDCIQLLKEIVEAGIEL</sequence>
<dbReference type="Proteomes" id="UP000622405">
    <property type="component" value="Unassembled WGS sequence"/>
</dbReference>
<organism evidence="1 2">
    <name type="scientific">Acetobacterium malicum</name>
    <dbReference type="NCBI Taxonomy" id="52692"/>
    <lineage>
        <taxon>Bacteria</taxon>
        <taxon>Bacillati</taxon>
        <taxon>Bacillota</taxon>
        <taxon>Clostridia</taxon>
        <taxon>Eubacteriales</taxon>
        <taxon>Eubacteriaceae</taxon>
        <taxon>Acetobacterium</taxon>
    </lineage>
</organism>
<gene>
    <name evidence="1" type="ORF">GH811_08775</name>
</gene>
<accession>A0ABR6YWZ3</accession>
<evidence type="ECO:0000313" key="1">
    <source>
        <dbReference type="EMBL" id="MBC3899708.1"/>
    </source>
</evidence>
<proteinExistence type="predicted"/>
<comment type="caution">
    <text evidence="1">The sequence shown here is derived from an EMBL/GenBank/DDBJ whole genome shotgun (WGS) entry which is preliminary data.</text>
</comment>
<name>A0ABR6YWZ3_9FIRM</name>
<dbReference type="EMBL" id="WJBE01000006">
    <property type="protein sequence ID" value="MBC3899708.1"/>
    <property type="molecule type" value="Genomic_DNA"/>
</dbReference>
<evidence type="ECO:0000313" key="2">
    <source>
        <dbReference type="Proteomes" id="UP000622405"/>
    </source>
</evidence>